<feature type="signal peptide" evidence="1">
    <location>
        <begin position="1"/>
        <end position="19"/>
    </location>
</feature>
<gene>
    <name evidence="2" type="ORF">HLH48_12120</name>
</gene>
<dbReference type="RefSeq" id="WP_182997762.1">
    <property type="nucleotide sequence ID" value="NZ_JABEQJ010000014.1"/>
</dbReference>
<protein>
    <recommendedName>
        <fullName evidence="4">DUF4431 domain-containing protein</fullName>
    </recommendedName>
</protein>
<evidence type="ECO:0008006" key="4">
    <source>
        <dbReference type="Google" id="ProtNLM"/>
    </source>
</evidence>
<reference evidence="2 3" key="1">
    <citation type="submission" date="2020-04" db="EMBL/GenBank/DDBJ databases">
        <title>Description of novel Gluconacetobacter.</title>
        <authorList>
            <person name="Sombolestani A."/>
        </authorList>
    </citation>
    <scope>NUCLEOTIDE SEQUENCE [LARGE SCALE GENOMIC DNA]</scope>
    <source>
        <strain evidence="2 3">LMG 19747</strain>
    </source>
</reference>
<accession>A0A7W4IDT2</accession>
<proteinExistence type="predicted"/>
<comment type="caution">
    <text evidence="2">The sequence shown here is derived from an EMBL/GenBank/DDBJ whole genome shotgun (WGS) entry which is preliminary data.</text>
</comment>
<dbReference type="AlphaFoldDB" id="A0A7W4IDT2"/>
<organism evidence="2 3">
    <name type="scientific">Gluconacetobacter sacchari</name>
    <dbReference type="NCBI Taxonomy" id="92759"/>
    <lineage>
        <taxon>Bacteria</taxon>
        <taxon>Pseudomonadati</taxon>
        <taxon>Pseudomonadota</taxon>
        <taxon>Alphaproteobacteria</taxon>
        <taxon>Acetobacterales</taxon>
        <taxon>Acetobacteraceae</taxon>
        <taxon>Gluconacetobacter</taxon>
    </lineage>
</organism>
<evidence type="ECO:0000313" key="3">
    <source>
        <dbReference type="Proteomes" id="UP000589085"/>
    </source>
</evidence>
<sequence>MKNFASVVLMGLVAAPAMAFGAPCWKQDQTVLLSGKITIESVAAQSDPKKDAYTYPLLHLEKKSCYSDSDYGSISDVRAVAVVSGYHQLHFQEGQHVSLTGAIEHTVTADQPPQALMLYMKN</sequence>
<evidence type="ECO:0000256" key="1">
    <source>
        <dbReference type="SAM" id="SignalP"/>
    </source>
</evidence>
<name>A0A7W4IDT2_9PROT</name>
<keyword evidence="1" id="KW-0732">Signal</keyword>
<evidence type="ECO:0000313" key="2">
    <source>
        <dbReference type="EMBL" id="MBB2160909.1"/>
    </source>
</evidence>
<dbReference type="Proteomes" id="UP000589085">
    <property type="component" value="Unassembled WGS sequence"/>
</dbReference>
<dbReference type="EMBL" id="JABEQJ010000014">
    <property type="protein sequence ID" value="MBB2160909.1"/>
    <property type="molecule type" value="Genomic_DNA"/>
</dbReference>
<feature type="chain" id="PRO_5030925683" description="DUF4431 domain-containing protein" evidence="1">
    <location>
        <begin position="20"/>
        <end position="122"/>
    </location>
</feature>